<evidence type="ECO:0000256" key="1">
    <source>
        <dbReference type="SAM" id="Coils"/>
    </source>
</evidence>
<feature type="compositionally biased region" description="Polar residues" evidence="2">
    <location>
        <begin position="740"/>
        <end position="749"/>
    </location>
</feature>
<feature type="region of interest" description="Disordered" evidence="2">
    <location>
        <begin position="735"/>
        <end position="758"/>
    </location>
</feature>
<comment type="caution">
    <text evidence="3">The sequence shown here is derived from an EMBL/GenBank/DDBJ whole genome shotgun (WGS) entry which is preliminary data.</text>
</comment>
<dbReference type="Proteomes" id="UP000613580">
    <property type="component" value="Unassembled WGS sequence"/>
</dbReference>
<keyword evidence="4" id="KW-1185">Reference proteome</keyword>
<feature type="region of interest" description="Disordered" evidence="2">
    <location>
        <begin position="674"/>
        <end position="706"/>
    </location>
</feature>
<feature type="compositionally biased region" description="Low complexity" evidence="2">
    <location>
        <begin position="566"/>
        <end position="580"/>
    </location>
</feature>
<gene>
    <name evidence="3" type="ORF">HMN09_00809800</name>
</gene>
<evidence type="ECO:0000313" key="4">
    <source>
        <dbReference type="Proteomes" id="UP000613580"/>
    </source>
</evidence>
<feature type="compositionally biased region" description="Low complexity" evidence="2">
    <location>
        <begin position="303"/>
        <end position="326"/>
    </location>
</feature>
<sequence>MPSQTRTATRSSLSSFVTSMDDASLAEFKAAQDRRLGVLQPQQKKQFATLTAVQAPSPPLKRRSLSVSASIPPSNTFPDPEIGGTLTRASSMRLSTILTEQTATARTQVFLLEMQMKQAEAEIARARKVVKGLEAQRDDAERAASHVKKVEWRLKAENLVLQAREKGWKEGHQLGFGEGRALAMARVDKEKEKQRERREREQREREAREALERQERENRRRIEAAPPATTTASTEESASAPQNPPVRRSSMRQPVAEQAIQRSSTVSSTPTEDPPARPRTASLRAPSRVSIVEPPQPVREASVRSTTRPAAASRRSSAAPSALTSLDSLGLGTPRAMPIGGGMLPQFPPHPPPLPPANWQYPQEAEPPATFQPQPQVQIQPVHIPMRPPPNIASSSSSQQHQPTNININITTAPAPPEERNRTPTSVASSMSASLRNLTSFPTAGSNGSNQAGVGAGGTGRERELSVIMEHAEPSPSAGSRSEWTSPYADPRGVDMDSWRRGSSSSADGGEPIVVQPQPQPQWQYAPGQVPPASHTPQPIPIPAPQMSGGMLNAYPYGQPNPAQPNPSQDSLNPSSSSSSTVNITMVPPISFQSQSDSDDSDGTDDDIRPPGFYPTGLMPAFAQGVPSSFVPSMQRTTSGQPIPPGAVSGGVGVESAGPPWPAYAYGQPPPAASVHGLAVESARPNPTPAPTPAQSRAGGAPPESMFVTERPASLLGHTPTPAQQQMGGIIRAVPPATAASWNQPQNQPVGIVRPPSR</sequence>
<dbReference type="EMBL" id="JACAZE010000010">
    <property type="protein sequence ID" value="KAF7305566.1"/>
    <property type="molecule type" value="Genomic_DNA"/>
</dbReference>
<feature type="compositionally biased region" description="Basic and acidic residues" evidence="2">
    <location>
        <begin position="460"/>
        <end position="473"/>
    </location>
</feature>
<feature type="compositionally biased region" description="Low complexity" evidence="2">
    <location>
        <begin position="224"/>
        <end position="241"/>
    </location>
</feature>
<organism evidence="3 4">
    <name type="scientific">Mycena chlorophos</name>
    <name type="common">Agaric fungus</name>
    <name type="synonym">Agaricus chlorophos</name>
    <dbReference type="NCBI Taxonomy" id="658473"/>
    <lineage>
        <taxon>Eukaryota</taxon>
        <taxon>Fungi</taxon>
        <taxon>Dikarya</taxon>
        <taxon>Basidiomycota</taxon>
        <taxon>Agaricomycotina</taxon>
        <taxon>Agaricomycetes</taxon>
        <taxon>Agaricomycetidae</taxon>
        <taxon>Agaricales</taxon>
        <taxon>Marasmiineae</taxon>
        <taxon>Mycenaceae</taxon>
        <taxon>Mycena</taxon>
    </lineage>
</organism>
<proteinExistence type="predicted"/>
<feature type="compositionally biased region" description="Polar residues" evidence="2">
    <location>
        <begin position="260"/>
        <end position="271"/>
    </location>
</feature>
<name>A0A8H6W7A2_MYCCL</name>
<feature type="coiled-coil region" evidence="1">
    <location>
        <begin position="109"/>
        <end position="150"/>
    </location>
</feature>
<protein>
    <submittedName>
        <fullName evidence="3">Uncharacterized protein</fullName>
    </submittedName>
</protein>
<feature type="compositionally biased region" description="Polar residues" evidence="2">
    <location>
        <begin position="392"/>
        <end position="412"/>
    </location>
</feature>
<evidence type="ECO:0000256" key="2">
    <source>
        <dbReference type="SAM" id="MobiDB-lite"/>
    </source>
</evidence>
<dbReference type="OrthoDB" id="3069722at2759"/>
<feature type="region of interest" description="Disordered" evidence="2">
    <location>
        <begin position="58"/>
        <end position="82"/>
    </location>
</feature>
<accession>A0A8H6W7A2</accession>
<feature type="region of interest" description="Disordered" evidence="2">
    <location>
        <begin position="382"/>
        <end position="621"/>
    </location>
</feature>
<feature type="compositionally biased region" description="Polar residues" evidence="2">
    <location>
        <begin position="65"/>
        <end position="77"/>
    </location>
</feature>
<feature type="region of interest" description="Disordered" evidence="2">
    <location>
        <begin position="185"/>
        <end position="329"/>
    </location>
</feature>
<reference evidence="3" key="1">
    <citation type="submission" date="2020-05" db="EMBL/GenBank/DDBJ databases">
        <title>Mycena genomes resolve the evolution of fungal bioluminescence.</title>
        <authorList>
            <person name="Tsai I.J."/>
        </authorList>
    </citation>
    <scope>NUCLEOTIDE SEQUENCE</scope>
    <source>
        <strain evidence="3">110903Hualien_Pintung</strain>
    </source>
</reference>
<feature type="compositionally biased region" description="Polar residues" evidence="2">
    <location>
        <begin position="423"/>
        <end position="452"/>
    </location>
</feature>
<dbReference type="AlphaFoldDB" id="A0A8H6W7A2"/>
<feature type="compositionally biased region" description="Basic and acidic residues" evidence="2">
    <location>
        <begin position="186"/>
        <end position="223"/>
    </location>
</feature>
<keyword evidence="1" id="KW-0175">Coiled coil</keyword>
<evidence type="ECO:0000313" key="3">
    <source>
        <dbReference type="EMBL" id="KAF7305566.1"/>
    </source>
</evidence>